<evidence type="ECO:0000256" key="1">
    <source>
        <dbReference type="ARBA" id="ARBA00013169"/>
    </source>
</evidence>
<feature type="non-terminal residue" evidence="9">
    <location>
        <position position="227"/>
    </location>
</feature>
<dbReference type="GO" id="GO:0004832">
    <property type="term" value="F:valine-tRNA ligase activity"/>
    <property type="evidence" value="ECO:0007669"/>
    <property type="project" value="UniProtKB-EC"/>
</dbReference>
<feature type="domain" description="Aminoacyl-tRNA synthetase class Ia" evidence="8">
    <location>
        <begin position="23"/>
        <end position="81"/>
    </location>
</feature>
<dbReference type="GO" id="GO:0005524">
    <property type="term" value="F:ATP binding"/>
    <property type="evidence" value="ECO:0007669"/>
    <property type="project" value="UniProtKB-KW"/>
</dbReference>
<dbReference type="SUPFAM" id="SSF52374">
    <property type="entry name" value="Nucleotidylyl transferase"/>
    <property type="match status" value="1"/>
</dbReference>
<evidence type="ECO:0000256" key="6">
    <source>
        <dbReference type="ARBA" id="ARBA00023146"/>
    </source>
</evidence>
<dbReference type="Gene3D" id="3.40.50.620">
    <property type="entry name" value="HUPs"/>
    <property type="match status" value="1"/>
</dbReference>
<gene>
    <name evidence="9" type="ORF">COU11_03930</name>
</gene>
<evidence type="ECO:0000259" key="8">
    <source>
        <dbReference type="Pfam" id="PF00133"/>
    </source>
</evidence>
<evidence type="ECO:0000256" key="5">
    <source>
        <dbReference type="ARBA" id="ARBA00022917"/>
    </source>
</evidence>
<dbReference type="InterPro" id="IPR014729">
    <property type="entry name" value="Rossmann-like_a/b/a_fold"/>
</dbReference>
<dbReference type="PRINTS" id="PR00986">
    <property type="entry name" value="TRNASYNTHVAL"/>
</dbReference>
<dbReference type="GO" id="GO:0005829">
    <property type="term" value="C:cytosol"/>
    <property type="evidence" value="ECO:0007669"/>
    <property type="project" value="TreeGrafter"/>
</dbReference>
<dbReference type="EC" id="6.1.1.9" evidence="1"/>
<evidence type="ECO:0000256" key="4">
    <source>
        <dbReference type="ARBA" id="ARBA00022840"/>
    </source>
</evidence>
<dbReference type="Gene3D" id="1.10.730.10">
    <property type="entry name" value="Isoleucyl-tRNA Synthetase, Domain 1"/>
    <property type="match status" value="1"/>
</dbReference>
<dbReference type="Proteomes" id="UP000229526">
    <property type="component" value="Unassembled WGS sequence"/>
</dbReference>
<dbReference type="GO" id="GO:0006438">
    <property type="term" value="P:valyl-tRNA aminoacylation"/>
    <property type="evidence" value="ECO:0007669"/>
    <property type="project" value="InterPro"/>
</dbReference>
<dbReference type="PANTHER" id="PTHR11946:SF93">
    <property type="entry name" value="VALINE--TRNA LIGASE, CHLOROPLASTIC_MITOCHONDRIAL 2"/>
    <property type="match status" value="1"/>
</dbReference>
<keyword evidence="3" id="KW-0547">Nucleotide-binding</keyword>
<keyword evidence="4" id="KW-0067">ATP-binding</keyword>
<keyword evidence="6" id="KW-0030">Aminoacyl-tRNA synthetase</keyword>
<evidence type="ECO:0000256" key="3">
    <source>
        <dbReference type="ARBA" id="ARBA00022741"/>
    </source>
</evidence>
<dbReference type="AlphaFoldDB" id="A0A2H0UK42"/>
<reference evidence="10" key="1">
    <citation type="submission" date="2017-09" db="EMBL/GenBank/DDBJ databases">
        <title>Depth-based differentiation of microbial function through sediment-hosted aquifers and enrichment of novel symbionts in the deep terrestrial subsurface.</title>
        <authorList>
            <person name="Probst A.J."/>
            <person name="Ladd B."/>
            <person name="Jarett J.K."/>
            <person name="Geller-Mcgrath D.E."/>
            <person name="Sieber C.M.K."/>
            <person name="Emerson J.B."/>
            <person name="Anantharaman K."/>
            <person name="Thomas B.C."/>
            <person name="Malmstrom R."/>
            <person name="Stieglmeier M."/>
            <person name="Klingl A."/>
            <person name="Woyke T."/>
            <person name="Ryan C.M."/>
            <person name="Banfield J.F."/>
        </authorList>
    </citation>
    <scope>NUCLEOTIDE SEQUENCE [LARGE SCALE GENOMIC DNA]</scope>
</reference>
<proteinExistence type="predicted"/>
<accession>A0A2H0UK42</accession>
<dbReference type="PANTHER" id="PTHR11946">
    <property type="entry name" value="VALYL-TRNA SYNTHETASES"/>
    <property type="match status" value="1"/>
</dbReference>
<evidence type="ECO:0000256" key="2">
    <source>
        <dbReference type="ARBA" id="ARBA00022598"/>
    </source>
</evidence>
<evidence type="ECO:0000313" key="10">
    <source>
        <dbReference type="Proteomes" id="UP000229526"/>
    </source>
</evidence>
<keyword evidence="5" id="KW-0648">Protein biosynthesis</keyword>
<sequence length="227" mass="25708">NVNKPFTVANSKINGIDSGSETTLKELMTKVVESGQITITPDRFNAVYFNWINNLRDWCISRQIWYGHRIPVWYKGEEIYVGTEAPTGDGWDQDPDTLDTWFSSGLWTFSTLGWPNETEDLKTYHPTSVLETGYDILFFWVAKMILMTGFLLGDIPFKQVYLHGLVRDEKGKKMSKSLGNIIDPLDMADKYGADATRLSLIIGAAAGNDMKLSEDKVRGYKNFANKI</sequence>
<feature type="domain" description="Aminoacyl-tRNA synthetase class Ia" evidence="8">
    <location>
        <begin position="91"/>
        <end position="213"/>
    </location>
</feature>
<dbReference type="InterPro" id="IPR002300">
    <property type="entry name" value="aa-tRNA-synth_Ia"/>
</dbReference>
<dbReference type="EMBL" id="PFBD01000028">
    <property type="protein sequence ID" value="PIR86769.1"/>
    <property type="molecule type" value="Genomic_DNA"/>
</dbReference>
<keyword evidence="2 9" id="KW-0436">Ligase</keyword>
<dbReference type="InterPro" id="IPR002303">
    <property type="entry name" value="Valyl-tRNA_ligase"/>
</dbReference>
<protein>
    <recommendedName>
        <fullName evidence="1">valine--tRNA ligase</fullName>
        <ecNumber evidence="1">6.1.1.9</ecNumber>
    </recommendedName>
    <alternativeName>
        <fullName evidence="7">Valyl-tRNA synthetase</fullName>
    </alternativeName>
</protein>
<dbReference type="Pfam" id="PF00133">
    <property type="entry name" value="tRNA-synt_1"/>
    <property type="match status" value="2"/>
</dbReference>
<organism evidence="9 10">
    <name type="scientific">Candidatus Harrisonbacteria bacterium CG10_big_fil_rev_8_21_14_0_10_49_15</name>
    <dbReference type="NCBI Taxonomy" id="1974587"/>
    <lineage>
        <taxon>Bacteria</taxon>
        <taxon>Candidatus Harrisoniibacteriota</taxon>
    </lineage>
</organism>
<feature type="non-terminal residue" evidence="9">
    <location>
        <position position="1"/>
    </location>
</feature>
<name>A0A2H0UK42_9BACT</name>
<evidence type="ECO:0000256" key="7">
    <source>
        <dbReference type="ARBA" id="ARBA00029936"/>
    </source>
</evidence>
<evidence type="ECO:0000313" key="9">
    <source>
        <dbReference type="EMBL" id="PIR86769.1"/>
    </source>
</evidence>
<comment type="caution">
    <text evidence="9">The sequence shown here is derived from an EMBL/GenBank/DDBJ whole genome shotgun (WGS) entry which is preliminary data.</text>
</comment>